<dbReference type="InterPro" id="IPR011055">
    <property type="entry name" value="Dup_hybrid_motif"/>
</dbReference>
<dbReference type="InterPro" id="IPR050570">
    <property type="entry name" value="Cell_wall_metabolism_enzyme"/>
</dbReference>
<reference evidence="5" key="1">
    <citation type="submission" date="2023-09" db="EMBL/GenBank/DDBJ databases">
        <authorList>
            <person name="Li S."/>
            <person name="Li X."/>
            <person name="Zhang C."/>
            <person name="Zhao Z."/>
        </authorList>
    </citation>
    <scope>NUCLEOTIDE SEQUENCE [LARGE SCALE GENOMIC DNA]</scope>
    <source>
        <strain evidence="5">SQ149</strain>
    </source>
</reference>
<dbReference type="PANTHER" id="PTHR21666">
    <property type="entry name" value="PEPTIDASE-RELATED"/>
    <property type="match status" value="1"/>
</dbReference>
<name>A0ABY9TRJ8_9GAMM</name>
<dbReference type="SMART" id="SM00257">
    <property type="entry name" value="LysM"/>
    <property type="match status" value="1"/>
</dbReference>
<dbReference type="Gene3D" id="2.70.70.10">
    <property type="entry name" value="Glucose Permease (Domain IIA)"/>
    <property type="match status" value="1"/>
</dbReference>
<keyword evidence="5" id="KW-1185">Reference proteome</keyword>
<dbReference type="RefSeq" id="WP_348390586.1">
    <property type="nucleotide sequence ID" value="NZ_CP134145.1"/>
</dbReference>
<protein>
    <submittedName>
        <fullName evidence="4">Peptidoglycan DD-metalloendopeptidase family protein</fullName>
    </submittedName>
</protein>
<dbReference type="PANTHER" id="PTHR21666:SF263">
    <property type="entry name" value="MUREIN HYDROLASE ACTIVATOR NLPD"/>
    <property type="match status" value="1"/>
</dbReference>
<dbReference type="Proteomes" id="UP001258994">
    <property type="component" value="Chromosome"/>
</dbReference>
<evidence type="ECO:0000256" key="2">
    <source>
        <dbReference type="SAM" id="MobiDB-lite"/>
    </source>
</evidence>
<dbReference type="PROSITE" id="PS51782">
    <property type="entry name" value="LYSM"/>
    <property type="match status" value="1"/>
</dbReference>
<dbReference type="InterPro" id="IPR036779">
    <property type="entry name" value="LysM_dom_sf"/>
</dbReference>
<gene>
    <name evidence="4" type="ORF">RGQ13_15170</name>
</gene>
<evidence type="ECO:0000256" key="1">
    <source>
        <dbReference type="ARBA" id="ARBA00038420"/>
    </source>
</evidence>
<dbReference type="SUPFAM" id="SSF51261">
    <property type="entry name" value="Duplicated hybrid motif"/>
    <property type="match status" value="1"/>
</dbReference>
<dbReference type="InterPro" id="IPR016047">
    <property type="entry name" value="M23ase_b-sheet_dom"/>
</dbReference>
<dbReference type="InterPro" id="IPR018392">
    <property type="entry name" value="LysM"/>
</dbReference>
<dbReference type="Pfam" id="PF01551">
    <property type="entry name" value="Peptidase_M23"/>
    <property type="match status" value="1"/>
</dbReference>
<evidence type="ECO:0000313" key="5">
    <source>
        <dbReference type="Proteomes" id="UP001258994"/>
    </source>
</evidence>
<organism evidence="4 5">
    <name type="scientific">Thalassotalea psychrophila</name>
    <dbReference type="NCBI Taxonomy" id="3065647"/>
    <lineage>
        <taxon>Bacteria</taxon>
        <taxon>Pseudomonadati</taxon>
        <taxon>Pseudomonadota</taxon>
        <taxon>Gammaproteobacteria</taxon>
        <taxon>Alteromonadales</taxon>
        <taxon>Colwelliaceae</taxon>
        <taxon>Thalassotalea</taxon>
    </lineage>
</organism>
<feature type="compositionally biased region" description="Low complexity" evidence="2">
    <location>
        <begin position="92"/>
        <end position="106"/>
    </location>
</feature>
<sequence>MVLSTMTMLLSCADRTRPAPVVNLSGSLVTTPTNKNTLTGNQHKVKSGETLYSIAWRSGKDVRTIAQLNRLPAPYKIYPGQILKLQGKVHKTTSSSSTTSKSNVKTSQKEQKSSLKVVANQKTQEYGESSAGNFTDVKVPSLTQKVKRWIWPVNGRVISSFSNSPQGNKGIDISGNKGKPIKAAADGLIVYAGNALRGYGNLIIIKHNDDYLSAYAHNDTLRVKEQQTIKAGTVIATMGNTGTDKTMLHFEIRFRGKSVNPQRYLPRNK</sequence>
<feature type="domain" description="LysM" evidence="3">
    <location>
        <begin position="41"/>
        <end position="85"/>
    </location>
</feature>
<feature type="region of interest" description="Disordered" evidence="2">
    <location>
        <begin position="89"/>
        <end position="118"/>
    </location>
</feature>
<dbReference type="CDD" id="cd12797">
    <property type="entry name" value="M23_peptidase"/>
    <property type="match status" value="1"/>
</dbReference>
<accession>A0ABY9TRJ8</accession>
<dbReference type="Pfam" id="PF01476">
    <property type="entry name" value="LysM"/>
    <property type="match status" value="1"/>
</dbReference>
<proteinExistence type="inferred from homology"/>
<dbReference type="CDD" id="cd00118">
    <property type="entry name" value="LysM"/>
    <property type="match status" value="1"/>
</dbReference>
<dbReference type="Gene3D" id="3.10.350.10">
    <property type="entry name" value="LysM domain"/>
    <property type="match status" value="1"/>
</dbReference>
<dbReference type="EMBL" id="CP134145">
    <property type="protein sequence ID" value="WNC71452.1"/>
    <property type="molecule type" value="Genomic_DNA"/>
</dbReference>
<comment type="similarity">
    <text evidence="1">Belongs to the E.coli NlpD/Haemophilus LppB family.</text>
</comment>
<evidence type="ECO:0000313" key="4">
    <source>
        <dbReference type="EMBL" id="WNC71452.1"/>
    </source>
</evidence>
<evidence type="ECO:0000259" key="3">
    <source>
        <dbReference type="PROSITE" id="PS51782"/>
    </source>
</evidence>